<feature type="domain" description="Rieske" evidence="10">
    <location>
        <begin position="52"/>
        <end position="163"/>
    </location>
</feature>
<dbReference type="AlphaFoldDB" id="A0A1X7EKJ7"/>
<keyword evidence="3" id="KW-0479">Metal-binding</keyword>
<dbReference type="Pfam" id="PF00355">
    <property type="entry name" value="Rieske"/>
    <property type="match status" value="1"/>
</dbReference>
<evidence type="ECO:0000256" key="6">
    <source>
        <dbReference type="ARBA" id="ARBA00023002"/>
    </source>
</evidence>
<dbReference type="PANTHER" id="PTHR43756:SF1">
    <property type="entry name" value="3-PHENYLPROPIONATE_CINNAMIC ACID DIOXYGENASE SUBUNIT ALPHA"/>
    <property type="match status" value="1"/>
</dbReference>
<dbReference type="InterPro" id="IPR043266">
    <property type="entry name" value="RHO_NdoB-like_C"/>
</dbReference>
<dbReference type="EMBL" id="FXAK01000002">
    <property type="protein sequence ID" value="SMF35615.1"/>
    <property type="molecule type" value="Genomic_DNA"/>
</dbReference>
<dbReference type="CDD" id="cd08881">
    <property type="entry name" value="RHO_alpha_C_NDO-like"/>
    <property type="match status" value="1"/>
</dbReference>
<evidence type="ECO:0000256" key="5">
    <source>
        <dbReference type="ARBA" id="ARBA00022964"/>
    </source>
</evidence>
<dbReference type="STRING" id="286727.SAMN02982917_1816"/>
<protein>
    <submittedName>
        <fullName evidence="11">Ring hydroxylating alpha subunit (Catalytic domain)</fullName>
    </submittedName>
</protein>
<dbReference type="PROSITE" id="PS00570">
    <property type="entry name" value="RING_HYDROXYL_ALPHA"/>
    <property type="match status" value="1"/>
</dbReference>
<dbReference type="InterPro" id="IPR015881">
    <property type="entry name" value="ARHD_Rieske_2Fe_2S"/>
</dbReference>
<proteinExistence type="inferred from homology"/>
<gene>
    <name evidence="11" type="ORF">SAMN02982917_1816</name>
</gene>
<evidence type="ECO:0000256" key="9">
    <source>
        <dbReference type="ARBA" id="ARBA00023027"/>
    </source>
</evidence>
<dbReference type="PANTHER" id="PTHR43756">
    <property type="entry name" value="CHOLINE MONOOXYGENASE, CHLOROPLASTIC"/>
    <property type="match status" value="1"/>
</dbReference>
<dbReference type="GO" id="GO:0005506">
    <property type="term" value="F:iron ion binding"/>
    <property type="evidence" value="ECO:0007669"/>
    <property type="project" value="InterPro"/>
</dbReference>
<dbReference type="Gene3D" id="3.90.380.10">
    <property type="entry name" value="Naphthalene 1,2-dioxygenase Alpha Subunit, Chain A, domain 1"/>
    <property type="match status" value="1"/>
</dbReference>
<comment type="similarity">
    <text evidence="1">Belongs to the bacterial ring-hydroxylating dioxygenase alpha subunit family.</text>
</comment>
<evidence type="ECO:0000256" key="3">
    <source>
        <dbReference type="ARBA" id="ARBA00022723"/>
    </source>
</evidence>
<dbReference type="SUPFAM" id="SSF50022">
    <property type="entry name" value="ISP domain"/>
    <property type="match status" value="1"/>
</dbReference>
<dbReference type="InterPro" id="IPR017941">
    <property type="entry name" value="Rieske_2Fe-2S"/>
</dbReference>
<evidence type="ECO:0000259" key="10">
    <source>
        <dbReference type="PROSITE" id="PS51296"/>
    </source>
</evidence>
<evidence type="ECO:0000256" key="1">
    <source>
        <dbReference type="ARBA" id="ARBA00008751"/>
    </source>
</evidence>
<dbReference type="PRINTS" id="PR00090">
    <property type="entry name" value="RNGDIOXGNASE"/>
</dbReference>
<evidence type="ECO:0000313" key="12">
    <source>
        <dbReference type="Proteomes" id="UP000192936"/>
    </source>
</evidence>
<evidence type="ECO:0000256" key="7">
    <source>
        <dbReference type="ARBA" id="ARBA00023004"/>
    </source>
</evidence>
<dbReference type="InterPro" id="IPR036922">
    <property type="entry name" value="Rieske_2Fe-2S_sf"/>
</dbReference>
<dbReference type="InterPro" id="IPR001663">
    <property type="entry name" value="Rng_hydr_dOase-A"/>
</dbReference>
<dbReference type="GO" id="GO:0051537">
    <property type="term" value="F:2 iron, 2 sulfur cluster binding"/>
    <property type="evidence" value="ECO:0007669"/>
    <property type="project" value="UniProtKB-KW"/>
</dbReference>
<dbReference type="Gene3D" id="2.102.10.10">
    <property type="entry name" value="Rieske [2Fe-2S] iron-sulphur domain"/>
    <property type="match status" value="1"/>
</dbReference>
<keyword evidence="6" id="KW-0560">Oxidoreductase</keyword>
<dbReference type="InterPro" id="IPR015879">
    <property type="entry name" value="Ring_hydroxy_dOase_asu_C_dom"/>
</dbReference>
<keyword evidence="7" id="KW-0408">Iron</keyword>
<evidence type="ECO:0000313" key="11">
    <source>
        <dbReference type="EMBL" id="SMF35615.1"/>
    </source>
</evidence>
<dbReference type="Pfam" id="PF00848">
    <property type="entry name" value="Ring_hydroxyl_A"/>
    <property type="match status" value="1"/>
</dbReference>
<name>A0A1X7EKJ7_9PROT</name>
<organism evidence="11 12">
    <name type="scientific">Azospirillum oryzae</name>
    <dbReference type="NCBI Taxonomy" id="286727"/>
    <lineage>
        <taxon>Bacteria</taxon>
        <taxon>Pseudomonadati</taxon>
        <taxon>Pseudomonadota</taxon>
        <taxon>Alphaproteobacteria</taxon>
        <taxon>Rhodospirillales</taxon>
        <taxon>Azospirillaceae</taxon>
        <taxon>Azospirillum</taxon>
    </lineage>
</organism>
<keyword evidence="9" id="KW-0520">NAD</keyword>
<evidence type="ECO:0000256" key="4">
    <source>
        <dbReference type="ARBA" id="ARBA00022797"/>
    </source>
</evidence>
<evidence type="ECO:0000256" key="8">
    <source>
        <dbReference type="ARBA" id="ARBA00023014"/>
    </source>
</evidence>
<keyword evidence="2" id="KW-0001">2Fe-2S</keyword>
<dbReference type="PROSITE" id="PS51296">
    <property type="entry name" value="RIESKE"/>
    <property type="match status" value="1"/>
</dbReference>
<sequence>MTDVMTRTKDRLADGTRIDELIDVERREVQIRTLSDHELYDLEMERIFGKAWLLLGHETEIPNPNDFVLRSMGEDQVIVARARDGEIHVSLNVCPHRGMRVCRSDSGNLPVHRCVYHGWAFRPDGAFIGSPVEREKMHGEIRTKAELSLKKARVTVYGGLIFATWDQDGPSFEEFLGDMKWYYDMLFCRTDRGLEVLGPPQRFVLDANWKAASEQSASDGFHTLTLHQWLGEIAGFGNGDLTTSMYGVEVTSRLGHSLRCTHLAKKFEQVAGARASELTVEERLAMFPPPGISKEMVPELMRNLKPDQLKLLTTTPPQVGNLFPNMLIAFVYVPQADGTVLGLIAVHAYVPRGPGRMEFVNWLLAEKDTPEPLKQAMLRESIHMFGTSGMIEQDDSDTWPEMTQVARGSQSRKVTLKYQAINTVGRPADWPGPAEAYDGFTKDDTQWNWWLAYRDHMVSAD</sequence>
<reference evidence="11 12" key="1">
    <citation type="submission" date="2017-04" db="EMBL/GenBank/DDBJ databases">
        <authorList>
            <person name="Afonso C.L."/>
            <person name="Miller P.J."/>
            <person name="Scott M.A."/>
            <person name="Spackman E."/>
            <person name="Goraichik I."/>
            <person name="Dimitrov K.M."/>
            <person name="Suarez D.L."/>
            <person name="Swayne D.E."/>
        </authorList>
    </citation>
    <scope>NUCLEOTIDE SEQUENCE [LARGE SCALE GENOMIC DNA]</scope>
    <source>
        <strain evidence="11 12">A2P</strain>
    </source>
</reference>
<evidence type="ECO:0000256" key="2">
    <source>
        <dbReference type="ARBA" id="ARBA00022714"/>
    </source>
</evidence>
<keyword evidence="4" id="KW-0058">Aromatic hydrocarbons catabolism</keyword>
<dbReference type="RefSeq" id="WP_208621151.1">
    <property type="nucleotide sequence ID" value="NZ_FXAK01000002.1"/>
</dbReference>
<keyword evidence="5" id="KW-0223">Dioxygenase</keyword>
<accession>A0A1X7EKJ7</accession>
<keyword evidence="8" id="KW-0411">Iron-sulfur</keyword>
<dbReference type="Proteomes" id="UP000192936">
    <property type="component" value="Unassembled WGS sequence"/>
</dbReference>
<dbReference type="GO" id="GO:0051213">
    <property type="term" value="F:dioxygenase activity"/>
    <property type="evidence" value="ECO:0007669"/>
    <property type="project" value="UniProtKB-KW"/>
</dbReference>
<dbReference type="SUPFAM" id="SSF55961">
    <property type="entry name" value="Bet v1-like"/>
    <property type="match status" value="1"/>
</dbReference>